<evidence type="ECO:0000256" key="9">
    <source>
        <dbReference type="ARBA" id="ARBA00023065"/>
    </source>
</evidence>
<dbReference type="RefSeq" id="WP_121933489.1">
    <property type="nucleotide sequence ID" value="NZ_RDOJ01000002.1"/>
</dbReference>
<feature type="domain" description="Ion transport" evidence="13">
    <location>
        <begin position="36"/>
        <end position="253"/>
    </location>
</feature>
<dbReference type="Pfam" id="PF00520">
    <property type="entry name" value="Ion_trans"/>
    <property type="match status" value="1"/>
</dbReference>
<evidence type="ECO:0000256" key="11">
    <source>
        <dbReference type="ARBA" id="ARBA00023303"/>
    </source>
</evidence>
<dbReference type="PRINTS" id="PR00169">
    <property type="entry name" value="KCHANNEL"/>
</dbReference>
<dbReference type="AlphaFoldDB" id="A0A3L9MJD0"/>
<dbReference type="GO" id="GO:0005249">
    <property type="term" value="F:voltage-gated potassium channel activity"/>
    <property type="evidence" value="ECO:0007669"/>
    <property type="project" value="InterPro"/>
</dbReference>
<dbReference type="InterPro" id="IPR028325">
    <property type="entry name" value="VG_K_chnl"/>
</dbReference>
<keyword evidence="4 12" id="KW-0812">Transmembrane</keyword>
<evidence type="ECO:0000256" key="8">
    <source>
        <dbReference type="ARBA" id="ARBA00022989"/>
    </source>
</evidence>
<evidence type="ECO:0000256" key="1">
    <source>
        <dbReference type="ARBA" id="ARBA00004141"/>
    </source>
</evidence>
<keyword evidence="10 12" id="KW-0472">Membrane</keyword>
<evidence type="ECO:0000313" key="15">
    <source>
        <dbReference type="Proteomes" id="UP000275348"/>
    </source>
</evidence>
<dbReference type="InterPro" id="IPR027359">
    <property type="entry name" value="Volt_channel_dom_sf"/>
</dbReference>
<evidence type="ECO:0000259" key="13">
    <source>
        <dbReference type="Pfam" id="PF00520"/>
    </source>
</evidence>
<evidence type="ECO:0000256" key="5">
    <source>
        <dbReference type="ARBA" id="ARBA00022826"/>
    </source>
</evidence>
<feature type="transmembrane region" description="Helical" evidence="12">
    <location>
        <begin position="224"/>
        <end position="244"/>
    </location>
</feature>
<accession>A0A3L9MJD0</accession>
<keyword evidence="11" id="KW-0407">Ion channel</keyword>
<keyword evidence="15" id="KW-1185">Reference proteome</keyword>
<dbReference type="EMBL" id="RDOJ01000002">
    <property type="protein sequence ID" value="RLZ12276.1"/>
    <property type="molecule type" value="Genomic_DNA"/>
</dbReference>
<evidence type="ECO:0000256" key="12">
    <source>
        <dbReference type="SAM" id="Phobius"/>
    </source>
</evidence>
<keyword evidence="2" id="KW-0813">Transport</keyword>
<evidence type="ECO:0000256" key="10">
    <source>
        <dbReference type="ARBA" id="ARBA00023136"/>
    </source>
</evidence>
<evidence type="ECO:0000256" key="3">
    <source>
        <dbReference type="ARBA" id="ARBA00022538"/>
    </source>
</evidence>
<dbReference type="GO" id="GO:0001508">
    <property type="term" value="P:action potential"/>
    <property type="evidence" value="ECO:0007669"/>
    <property type="project" value="TreeGrafter"/>
</dbReference>
<feature type="transmembrane region" description="Helical" evidence="12">
    <location>
        <begin position="191"/>
        <end position="212"/>
    </location>
</feature>
<evidence type="ECO:0000256" key="4">
    <source>
        <dbReference type="ARBA" id="ARBA00022692"/>
    </source>
</evidence>
<name>A0A3L9MJD0_9FLAO</name>
<keyword evidence="6" id="KW-0851">Voltage-gated channel</keyword>
<dbReference type="InterPro" id="IPR005821">
    <property type="entry name" value="Ion_trans_dom"/>
</dbReference>
<dbReference type="PANTHER" id="PTHR11537">
    <property type="entry name" value="VOLTAGE-GATED POTASSIUM CHANNEL"/>
    <property type="match status" value="1"/>
</dbReference>
<keyword evidence="3" id="KW-0633">Potassium transport</keyword>
<dbReference type="Proteomes" id="UP000275348">
    <property type="component" value="Unassembled WGS sequence"/>
</dbReference>
<dbReference type="Gene3D" id="1.10.287.70">
    <property type="match status" value="1"/>
</dbReference>
<evidence type="ECO:0000313" key="14">
    <source>
        <dbReference type="EMBL" id="RLZ12276.1"/>
    </source>
</evidence>
<feature type="transmembrane region" description="Helical" evidence="12">
    <location>
        <begin position="163"/>
        <end position="184"/>
    </location>
</feature>
<gene>
    <name evidence="14" type="ORF">EAH69_01830</name>
</gene>
<dbReference type="PANTHER" id="PTHR11537:SF254">
    <property type="entry name" value="POTASSIUM VOLTAGE-GATED CHANNEL PROTEIN SHAB"/>
    <property type="match status" value="1"/>
</dbReference>
<comment type="subcellular location">
    <subcellularLocation>
        <location evidence="1">Membrane</location>
        <topology evidence="1">Multi-pass membrane protein</topology>
    </subcellularLocation>
</comment>
<evidence type="ECO:0000256" key="6">
    <source>
        <dbReference type="ARBA" id="ARBA00022882"/>
    </source>
</evidence>
<keyword evidence="9" id="KW-0406">Ion transport</keyword>
<feature type="transmembrane region" description="Helical" evidence="12">
    <location>
        <begin position="37"/>
        <end position="55"/>
    </location>
</feature>
<protein>
    <submittedName>
        <fullName evidence="14">Ion transporter</fullName>
    </submittedName>
</protein>
<evidence type="ECO:0000256" key="7">
    <source>
        <dbReference type="ARBA" id="ARBA00022958"/>
    </source>
</evidence>
<dbReference type="SUPFAM" id="SSF81324">
    <property type="entry name" value="Voltage-gated potassium channels"/>
    <property type="match status" value="1"/>
</dbReference>
<organism evidence="14 15">
    <name type="scientific">Faecalibacter macacae</name>
    <dbReference type="NCBI Taxonomy" id="1859289"/>
    <lineage>
        <taxon>Bacteria</taxon>
        <taxon>Pseudomonadati</taxon>
        <taxon>Bacteroidota</taxon>
        <taxon>Flavobacteriia</taxon>
        <taxon>Flavobacteriales</taxon>
        <taxon>Weeksellaceae</taxon>
        <taxon>Faecalibacter</taxon>
    </lineage>
</organism>
<comment type="caution">
    <text evidence="14">The sequence shown here is derived from an EMBL/GenBank/DDBJ whole genome shotgun (WGS) entry which is preliminary data.</text>
</comment>
<proteinExistence type="predicted"/>
<keyword evidence="7" id="KW-0630">Potassium</keyword>
<dbReference type="Gene3D" id="1.20.120.350">
    <property type="entry name" value="Voltage-gated potassium channels. Chain C"/>
    <property type="match status" value="1"/>
</dbReference>
<keyword evidence="5" id="KW-0631">Potassium channel</keyword>
<dbReference type="GO" id="GO:0008076">
    <property type="term" value="C:voltage-gated potassium channel complex"/>
    <property type="evidence" value="ECO:0007669"/>
    <property type="project" value="InterPro"/>
</dbReference>
<sequence length="291" mass="33167">MLKKRIPFLNLSEDEENRLKHKIFDIIFETNTRIGKLFNIILLFLILASVGLVMLESIPSINARYHKTLVALEWMLTAIFTLEYLLRIYCTKKHWKYIFSFYGIIDLLAILPFFIGLIYPGSKFLSSIRILRLLRVFRIFGLTQFTRGRNVLVIALLQSREKIIAFLSFVLLIVVVIGSIMYMVERNHPESGFTSIPISIYWAIVTLTTVGYGDVAPVTTLGQFLASVVMIIGYGIIAVPTGIVTMEMNKAAKDDIPKNTEVCPHCADDYHLDGSKYCKTCGYKLNPHDKK</sequence>
<evidence type="ECO:0000256" key="2">
    <source>
        <dbReference type="ARBA" id="ARBA00022448"/>
    </source>
</evidence>
<keyword evidence="8 12" id="KW-1133">Transmembrane helix</keyword>
<reference evidence="14 15" key="1">
    <citation type="submission" date="2018-10" db="EMBL/GenBank/DDBJ databases">
        <authorList>
            <person name="Chen X."/>
        </authorList>
    </citation>
    <scope>NUCLEOTIDE SEQUENCE [LARGE SCALE GENOMIC DNA]</scope>
    <source>
        <strain evidence="14 15">YIM 102668</strain>
    </source>
</reference>
<dbReference type="OrthoDB" id="9799090at2"/>
<feature type="transmembrane region" description="Helical" evidence="12">
    <location>
        <begin position="98"/>
        <end position="119"/>
    </location>
</feature>
<feature type="transmembrane region" description="Helical" evidence="12">
    <location>
        <begin position="67"/>
        <end position="86"/>
    </location>
</feature>